<feature type="compositionally biased region" description="Basic and acidic residues" evidence="1">
    <location>
        <begin position="145"/>
        <end position="157"/>
    </location>
</feature>
<feature type="region of interest" description="Disordered" evidence="1">
    <location>
        <begin position="19"/>
        <end position="365"/>
    </location>
</feature>
<feature type="compositionally biased region" description="Polar residues" evidence="1">
    <location>
        <begin position="106"/>
        <end position="126"/>
    </location>
</feature>
<dbReference type="InParanoid" id="A0A1V8TG85"/>
<dbReference type="InterPro" id="IPR052557">
    <property type="entry name" value="CAP/Cytokinesis_protein"/>
</dbReference>
<dbReference type="SMART" id="SM00460">
    <property type="entry name" value="TGc"/>
    <property type="match status" value="1"/>
</dbReference>
<dbReference type="PANTHER" id="PTHR46333">
    <property type="entry name" value="CYTOKINESIS PROTEIN 3"/>
    <property type="match status" value="1"/>
</dbReference>
<dbReference type="InterPro" id="IPR038765">
    <property type="entry name" value="Papain-like_cys_pep_sf"/>
</dbReference>
<feature type="compositionally biased region" description="Polar residues" evidence="1">
    <location>
        <begin position="158"/>
        <end position="184"/>
    </location>
</feature>
<feature type="compositionally biased region" description="Low complexity" evidence="1">
    <location>
        <begin position="351"/>
        <end position="363"/>
    </location>
</feature>
<dbReference type="Pfam" id="PF01841">
    <property type="entry name" value="Transglut_core"/>
    <property type="match status" value="1"/>
</dbReference>
<protein>
    <recommendedName>
        <fullName evidence="2">Transglutaminase-like domain-containing protein</fullName>
    </recommendedName>
</protein>
<organism evidence="3 4">
    <name type="scientific">Cryoendolithus antarcticus</name>
    <dbReference type="NCBI Taxonomy" id="1507870"/>
    <lineage>
        <taxon>Eukaryota</taxon>
        <taxon>Fungi</taxon>
        <taxon>Dikarya</taxon>
        <taxon>Ascomycota</taxon>
        <taxon>Pezizomycotina</taxon>
        <taxon>Dothideomycetes</taxon>
        <taxon>Dothideomycetidae</taxon>
        <taxon>Cladosporiales</taxon>
        <taxon>Cladosporiaceae</taxon>
        <taxon>Cryoendolithus</taxon>
    </lineage>
</organism>
<keyword evidence="4" id="KW-1185">Reference proteome</keyword>
<dbReference type="STRING" id="1507870.A0A1V8TG85"/>
<evidence type="ECO:0000256" key="1">
    <source>
        <dbReference type="SAM" id="MobiDB-lite"/>
    </source>
</evidence>
<reference evidence="4" key="1">
    <citation type="submission" date="2017-03" db="EMBL/GenBank/DDBJ databases">
        <title>Genomes of endolithic fungi from Antarctica.</title>
        <authorList>
            <person name="Coleine C."/>
            <person name="Masonjones S."/>
            <person name="Stajich J.E."/>
        </authorList>
    </citation>
    <scope>NUCLEOTIDE SEQUENCE [LARGE SCALE GENOMIC DNA]</scope>
    <source>
        <strain evidence="4">CCFEE 5527</strain>
    </source>
</reference>
<evidence type="ECO:0000313" key="4">
    <source>
        <dbReference type="Proteomes" id="UP000192596"/>
    </source>
</evidence>
<dbReference type="Gene3D" id="3.10.620.30">
    <property type="match status" value="1"/>
</dbReference>
<feature type="compositionally biased region" description="Basic and acidic residues" evidence="1">
    <location>
        <begin position="204"/>
        <end position="219"/>
    </location>
</feature>
<dbReference type="EMBL" id="NAJO01000009">
    <property type="protein sequence ID" value="OQO10261.1"/>
    <property type="molecule type" value="Genomic_DNA"/>
</dbReference>
<evidence type="ECO:0000313" key="3">
    <source>
        <dbReference type="EMBL" id="OQO10261.1"/>
    </source>
</evidence>
<name>A0A1V8TG85_9PEZI</name>
<feature type="compositionally biased region" description="Pro residues" evidence="1">
    <location>
        <begin position="35"/>
        <end position="50"/>
    </location>
</feature>
<accession>A0A1V8TG85</accession>
<feature type="domain" description="Transglutaminase-like" evidence="2">
    <location>
        <begin position="447"/>
        <end position="520"/>
    </location>
</feature>
<comment type="caution">
    <text evidence="3">The sequence shown here is derived from an EMBL/GenBank/DDBJ whole genome shotgun (WGS) entry which is preliminary data.</text>
</comment>
<dbReference type="AlphaFoldDB" id="A0A1V8TG85"/>
<dbReference type="SUPFAM" id="SSF54001">
    <property type="entry name" value="Cysteine proteinases"/>
    <property type="match status" value="1"/>
</dbReference>
<dbReference type="InterPro" id="IPR002931">
    <property type="entry name" value="Transglutaminase-like"/>
</dbReference>
<proteinExistence type="predicted"/>
<dbReference type="OrthoDB" id="6129702at2759"/>
<feature type="compositionally biased region" description="Basic and acidic residues" evidence="1">
    <location>
        <begin position="19"/>
        <end position="28"/>
    </location>
</feature>
<sequence>MADVEEPRPMTLAERKAALQLSHVRDNPKVQYPSSPRPRPPPPAPKPGLPMRPDLPNRVATANNPPLRDHATINGEGIGNHPAPPPIDGTSANGMDGISRPALPPRTSNGSSQGPRLPSRTPSMQFSPALPPRRPSATPSKGSRRPSEMQLTRRESQESISSIGTNFSAVSGRSNGTSVTSGSQYAIKAPEFDASKLPALPPKRTQEEKDAQALKDRQAAARKGSSSSMLPNALRRDKGPSLPSRPAARPTAGRSGEVSWVASNGAPATKGATDETRRLSNGTSPAPVPSPATRQIAAPPPKRSALEMGFANTATKSPALPGARPGSTPATNGAPPPLPTASKPDLSALQASKPKSAASGPAPQIQDLPGACLHCRDFSAPDAHAARFPRESIPSTDIGWLANQLTSPFPSATDKARAIFTWLHHNVAYDVVAFFNDNVKPSTPASTLNSGLAVCEGYAGLFSTLAIKAGLECFVVSGASKGYGHSPLAPGQAIPAFKSTHAWNAVKIDGGVWKLIDPCWGAGHVQKEGPLYTKKFSPERFTQSNADFGTDHFPSDDTKQFREDARVVSYEQYFRGQPNGTGCLVNKGTASEEGFAPNSFTPIANPILPSTLPGPTVRFMFQKVCPHWDQVRHGKGAPYTYLLNCSALKDDKHKGYQAMNHKDGVWWLDVPVRDLGGPGEDVAIVALSEFCKRDGRGLRAEEWTNRHGKSWSCDFKGVANWKVG</sequence>
<dbReference type="PANTHER" id="PTHR46333:SF5">
    <property type="entry name" value="TRANSGLUTAMINASE-LIKE DOMAIN-CONTAINING PROTEIN"/>
    <property type="match status" value="1"/>
</dbReference>
<dbReference type="GO" id="GO:0005737">
    <property type="term" value="C:cytoplasm"/>
    <property type="evidence" value="ECO:0007669"/>
    <property type="project" value="TreeGrafter"/>
</dbReference>
<dbReference type="Proteomes" id="UP000192596">
    <property type="component" value="Unassembled WGS sequence"/>
</dbReference>
<gene>
    <name evidence="3" type="ORF">B0A48_04619</name>
</gene>
<evidence type="ECO:0000259" key="2">
    <source>
        <dbReference type="SMART" id="SM00460"/>
    </source>
</evidence>